<dbReference type="Pfam" id="PF01402">
    <property type="entry name" value="RHH_1"/>
    <property type="match status" value="1"/>
</dbReference>
<evidence type="ECO:0000313" key="3">
    <source>
        <dbReference type="Proteomes" id="UP000006695"/>
    </source>
</evidence>
<dbReference type="RefSeq" id="WP_011939565.1">
    <property type="nucleotide sequence ID" value="NC_009483.1"/>
</dbReference>
<dbReference type="Gene3D" id="1.10.1220.10">
    <property type="entry name" value="Met repressor-like"/>
    <property type="match status" value="1"/>
</dbReference>
<dbReference type="SUPFAM" id="SSF47598">
    <property type="entry name" value="Ribbon-helix-helix"/>
    <property type="match status" value="1"/>
</dbReference>
<accession>A5G521</accession>
<gene>
    <name evidence="2" type="ordered locus">Gura_2715</name>
</gene>
<dbReference type="Proteomes" id="UP000006695">
    <property type="component" value="Chromosome"/>
</dbReference>
<dbReference type="KEGG" id="gur:Gura_2715"/>
<sequence length="80" mass="9310">MAKAKLAVTLDEKTLSEVDSLVKRRVFPNRSRLIEEAVREKVSRLNRDRLARECALLDPDFEKSMAEEGMGEELNEWPEY</sequence>
<protein>
    <submittedName>
        <fullName evidence="2">Transcriptional regulator, CopG family</fullName>
    </submittedName>
</protein>
<evidence type="ECO:0000259" key="1">
    <source>
        <dbReference type="Pfam" id="PF01402"/>
    </source>
</evidence>
<dbReference type="HOGENOM" id="CLU_2586142_0_0_7"/>
<reference evidence="2 3" key="1">
    <citation type="submission" date="2007-05" db="EMBL/GenBank/DDBJ databases">
        <title>Complete sequence of Geobacter uraniireducens Rf4.</title>
        <authorList>
            <consortium name="US DOE Joint Genome Institute"/>
            <person name="Copeland A."/>
            <person name="Lucas S."/>
            <person name="Lapidus A."/>
            <person name="Barry K."/>
            <person name="Detter J.C."/>
            <person name="Glavina del Rio T."/>
            <person name="Hammon N."/>
            <person name="Israni S."/>
            <person name="Dalin E."/>
            <person name="Tice H."/>
            <person name="Pitluck S."/>
            <person name="Chertkov O."/>
            <person name="Brettin T."/>
            <person name="Bruce D."/>
            <person name="Han C."/>
            <person name="Schmutz J."/>
            <person name="Larimer F."/>
            <person name="Land M."/>
            <person name="Hauser L."/>
            <person name="Kyrpides N."/>
            <person name="Mikhailova N."/>
            <person name="Shelobolina E."/>
            <person name="Aklujkar M."/>
            <person name="Lovley D."/>
            <person name="Richardson P."/>
        </authorList>
    </citation>
    <scope>NUCLEOTIDE SEQUENCE [LARGE SCALE GENOMIC DNA]</scope>
    <source>
        <strain evidence="2 3">Rf4</strain>
    </source>
</reference>
<keyword evidence="3" id="KW-1185">Reference proteome</keyword>
<dbReference type="InterPro" id="IPR013321">
    <property type="entry name" value="Arc_rbn_hlx_hlx"/>
</dbReference>
<feature type="domain" description="Ribbon-helix-helix protein CopG" evidence="1">
    <location>
        <begin position="8"/>
        <end position="42"/>
    </location>
</feature>
<dbReference type="CDD" id="cd22231">
    <property type="entry name" value="RHH_NikR_HicB-like"/>
    <property type="match status" value="1"/>
</dbReference>
<dbReference type="STRING" id="351605.Gura_2715"/>
<dbReference type="AlphaFoldDB" id="A5G521"/>
<proteinExistence type="predicted"/>
<name>A5G521_GEOUR</name>
<dbReference type="GO" id="GO:0006355">
    <property type="term" value="P:regulation of DNA-templated transcription"/>
    <property type="evidence" value="ECO:0007669"/>
    <property type="project" value="InterPro"/>
</dbReference>
<dbReference type="OrthoDB" id="9800125at2"/>
<dbReference type="InterPro" id="IPR002145">
    <property type="entry name" value="CopG"/>
</dbReference>
<dbReference type="EMBL" id="CP000698">
    <property type="protein sequence ID" value="ABQ26889.1"/>
    <property type="molecule type" value="Genomic_DNA"/>
</dbReference>
<dbReference type="InterPro" id="IPR010985">
    <property type="entry name" value="Ribbon_hlx_hlx"/>
</dbReference>
<organism evidence="2 3">
    <name type="scientific">Geotalea uraniireducens (strain Rf4)</name>
    <name type="common">Geobacter uraniireducens</name>
    <dbReference type="NCBI Taxonomy" id="351605"/>
    <lineage>
        <taxon>Bacteria</taxon>
        <taxon>Pseudomonadati</taxon>
        <taxon>Thermodesulfobacteriota</taxon>
        <taxon>Desulfuromonadia</taxon>
        <taxon>Geobacterales</taxon>
        <taxon>Geobacteraceae</taxon>
        <taxon>Geotalea</taxon>
    </lineage>
</organism>
<evidence type="ECO:0000313" key="2">
    <source>
        <dbReference type="EMBL" id="ABQ26889.1"/>
    </source>
</evidence>